<evidence type="ECO:0000313" key="2">
    <source>
        <dbReference type="WBParaSite" id="Hba_11310"/>
    </source>
</evidence>
<sequence>MSSSNPFAGLGDVHLYSQKFEDIIDDV</sequence>
<dbReference type="WBParaSite" id="Hba_11310">
    <property type="protein sequence ID" value="Hba_11310"/>
    <property type="gene ID" value="Hba_11310"/>
</dbReference>
<keyword evidence="1" id="KW-1185">Reference proteome</keyword>
<organism evidence="1 2">
    <name type="scientific">Heterorhabditis bacteriophora</name>
    <name type="common">Entomopathogenic nematode worm</name>
    <dbReference type="NCBI Taxonomy" id="37862"/>
    <lineage>
        <taxon>Eukaryota</taxon>
        <taxon>Metazoa</taxon>
        <taxon>Ecdysozoa</taxon>
        <taxon>Nematoda</taxon>
        <taxon>Chromadorea</taxon>
        <taxon>Rhabditida</taxon>
        <taxon>Rhabditina</taxon>
        <taxon>Rhabditomorpha</taxon>
        <taxon>Strongyloidea</taxon>
        <taxon>Heterorhabditidae</taxon>
        <taxon>Heterorhabditis</taxon>
    </lineage>
</organism>
<accession>A0A1I7X1H9</accession>
<proteinExistence type="predicted"/>
<protein>
    <submittedName>
        <fullName evidence="2">Uncharacterized protein</fullName>
    </submittedName>
</protein>
<dbReference type="AlphaFoldDB" id="A0A1I7X1H9"/>
<name>A0A1I7X1H9_HETBA</name>
<evidence type="ECO:0000313" key="1">
    <source>
        <dbReference type="Proteomes" id="UP000095283"/>
    </source>
</evidence>
<reference evidence="2" key="1">
    <citation type="submission" date="2016-11" db="UniProtKB">
        <authorList>
            <consortium name="WormBaseParasite"/>
        </authorList>
    </citation>
    <scope>IDENTIFICATION</scope>
</reference>
<dbReference type="Proteomes" id="UP000095283">
    <property type="component" value="Unplaced"/>
</dbReference>